<dbReference type="Proteomes" id="UP000184330">
    <property type="component" value="Unassembled WGS sequence"/>
</dbReference>
<proteinExistence type="predicted"/>
<protein>
    <submittedName>
        <fullName evidence="1">Uncharacterized protein</fullName>
    </submittedName>
</protein>
<organism evidence="1 2">
    <name type="scientific">Phialocephala subalpina</name>
    <dbReference type="NCBI Taxonomy" id="576137"/>
    <lineage>
        <taxon>Eukaryota</taxon>
        <taxon>Fungi</taxon>
        <taxon>Dikarya</taxon>
        <taxon>Ascomycota</taxon>
        <taxon>Pezizomycotina</taxon>
        <taxon>Leotiomycetes</taxon>
        <taxon>Helotiales</taxon>
        <taxon>Mollisiaceae</taxon>
        <taxon>Phialocephala</taxon>
        <taxon>Phialocephala fortinii species complex</taxon>
    </lineage>
</organism>
<evidence type="ECO:0000313" key="2">
    <source>
        <dbReference type="Proteomes" id="UP000184330"/>
    </source>
</evidence>
<dbReference type="AlphaFoldDB" id="A0A1L7X5K4"/>
<accession>A0A1L7X5K4</accession>
<evidence type="ECO:0000313" key="1">
    <source>
        <dbReference type="EMBL" id="CZR60281.1"/>
    </source>
</evidence>
<dbReference type="EMBL" id="FJOG01000015">
    <property type="protein sequence ID" value="CZR60281.1"/>
    <property type="molecule type" value="Genomic_DNA"/>
</dbReference>
<reference evidence="1 2" key="1">
    <citation type="submission" date="2016-03" db="EMBL/GenBank/DDBJ databases">
        <authorList>
            <person name="Ploux O."/>
        </authorList>
    </citation>
    <scope>NUCLEOTIDE SEQUENCE [LARGE SCALE GENOMIC DNA]</scope>
    <source>
        <strain evidence="1 2">UAMH 11012</strain>
    </source>
</reference>
<gene>
    <name evidence="1" type="ORF">PAC_10177</name>
</gene>
<keyword evidence="2" id="KW-1185">Reference proteome</keyword>
<sequence length="433" mass="49216">MEPTWVNPYAPEVTTTVAFITSEAQKLHDGIGGSSQFDQGLVKFVPFRPYLQLAEALQLYIPTNLRIEYEGNTKDSWHKLGDEIDKTFVSNLHRSMFHLLKDSRTHFHQIAGNSAAKRKKILDMFMGLRDALTRANPTERSFRVNQKVSDCADQLHQAVVESIEDMIFVTTKDKMNCKRKLIPKFKHKPPPPEPDEILRKVTESTNKFERTLGIARDQAIEETQMVGQYTAVKANYIHRDVEKYGKELEGVGVEVSEINGRFTEVGNNLEQLTVGANYVKKGVDENEALLKRESEKNEMWRQELNPDSIADKFVSALDNRDKIAARGDTAGGVATRENAMQDDQLITRNQILELLSEVIKNNTAENSRTKQERTNNGRRHRALISADRLFQVLAQVDSIRGSPVDLDQIFQHPNKDFDKALMQKSRFSTATQG</sequence>
<dbReference type="STRING" id="576137.A0A1L7X5K4"/>
<dbReference type="OrthoDB" id="3560821at2759"/>
<name>A0A1L7X5K4_9HELO</name>